<evidence type="ECO:0000256" key="1">
    <source>
        <dbReference type="SAM" id="MobiDB-lite"/>
    </source>
</evidence>
<keyword evidence="2" id="KW-0472">Membrane</keyword>
<reference evidence="4" key="1">
    <citation type="submission" date="2014-12" db="EMBL/GenBank/DDBJ databases">
        <title>Insight into the proteome of Arion vulgaris.</title>
        <authorList>
            <person name="Aradska J."/>
            <person name="Bulat T."/>
            <person name="Smidak R."/>
            <person name="Sarate P."/>
            <person name="Gangsoo J."/>
            <person name="Sialana F."/>
            <person name="Bilban M."/>
            <person name="Lubec G."/>
        </authorList>
    </citation>
    <scope>NUCLEOTIDE SEQUENCE</scope>
    <source>
        <tissue evidence="4">Skin</tissue>
    </source>
</reference>
<feature type="transmembrane region" description="Helical" evidence="2">
    <location>
        <begin position="6"/>
        <end position="25"/>
    </location>
</feature>
<feature type="domain" description="Pleiotrophin/Midkine C-terminal" evidence="3">
    <location>
        <begin position="42"/>
        <end position="87"/>
    </location>
</feature>
<feature type="region of interest" description="Disordered" evidence="1">
    <location>
        <begin position="112"/>
        <end position="155"/>
    </location>
</feature>
<proteinExistence type="predicted"/>
<feature type="compositionally biased region" description="Basic residues" evidence="1">
    <location>
        <begin position="136"/>
        <end position="155"/>
    </location>
</feature>
<evidence type="ECO:0000313" key="4">
    <source>
        <dbReference type="EMBL" id="CEK77736.1"/>
    </source>
</evidence>
<organism evidence="4">
    <name type="scientific">Arion vulgaris</name>
    <dbReference type="NCBI Taxonomy" id="1028688"/>
    <lineage>
        <taxon>Eukaryota</taxon>
        <taxon>Metazoa</taxon>
        <taxon>Spiralia</taxon>
        <taxon>Lophotrochozoa</taxon>
        <taxon>Mollusca</taxon>
        <taxon>Gastropoda</taxon>
        <taxon>Heterobranchia</taxon>
        <taxon>Euthyneura</taxon>
        <taxon>Panpulmonata</taxon>
        <taxon>Eupulmonata</taxon>
        <taxon>Stylommatophora</taxon>
        <taxon>Helicina</taxon>
        <taxon>Arionoidea</taxon>
        <taxon>Arionidae</taxon>
        <taxon>Arion</taxon>
    </lineage>
</organism>
<name>A0A0B7ACJ1_9EUPU</name>
<dbReference type="Pfam" id="PF01091">
    <property type="entry name" value="PTN_MK_C"/>
    <property type="match status" value="2"/>
</dbReference>
<evidence type="ECO:0000256" key="2">
    <source>
        <dbReference type="SAM" id="Phobius"/>
    </source>
</evidence>
<dbReference type="InterPro" id="IPR020090">
    <property type="entry name" value="PTN/MK_C_dom"/>
</dbReference>
<gene>
    <name evidence="4" type="primary">ORF106380</name>
</gene>
<sequence length="155" mass="17116">MRLSGIWCAFMVLIVIALIVQFETVEGRRKSGKKKKDKAGVCKYRKSGESACDTTSNTKTIELSLKKGDTATCPATKTVSKPCGHTDDDSPTKKKIKGCKYEKKNAQWGDCDSSQMKSKVMKLKEGSKPECPPTNIRKKSCKEKKGNRRAKLGPP</sequence>
<dbReference type="AlphaFoldDB" id="A0A0B7ACJ1"/>
<dbReference type="GO" id="GO:0008083">
    <property type="term" value="F:growth factor activity"/>
    <property type="evidence" value="ECO:0007669"/>
    <property type="project" value="InterPro"/>
</dbReference>
<protein>
    <recommendedName>
        <fullName evidence="3">Pleiotrophin/Midkine C-terminal domain-containing protein</fullName>
    </recommendedName>
</protein>
<accession>A0A0B7ACJ1</accession>
<dbReference type="EMBL" id="HACG01030871">
    <property type="protein sequence ID" value="CEK77736.1"/>
    <property type="molecule type" value="Transcribed_RNA"/>
</dbReference>
<dbReference type="InterPro" id="IPR038130">
    <property type="entry name" value="PTN/MK_C_dom_sf"/>
</dbReference>
<keyword evidence="2" id="KW-0812">Transmembrane</keyword>
<dbReference type="Gene3D" id="2.30.90.10">
    <property type="entry name" value="Heparin-binding Growth Factor, Midkine, Chain A- C-terminal Domain"/>
    <property type="match status" value="2"/>
</dbReference>
<keyword evidence="2" id="KW-1133">Transmembrane helix</keyword>
<evidence type="ECO:0000259" key="3">
    <source>
        <dbReference type="Pfam" id="PF01091"/>
    </source>
</evidence>
<feature type="domain" description="Pleiotrophin/Midkine C-terminal" evidence="3">
    <location>
        <begin position="97"/>
        <end position="145"/>
    </location>
</feature>